<keyword evidence="1" id="KW-0472">Membrane</keyword>
<feature type="transmembrane region" description="Helical" evidence="1">
    <location>
        <begin position="23"/>
        <end position="40"/>
    </location>
</feature>
<name>A0ABU7TYW8_9PROT</name>
<keyword evidence="1" id="KW-0812">Transmembrane</keyword>
<evidence type="ECO:0000256" key="1">
    <source>
        <dbReference type="SAM" id="Phobius"/>
    </source>
</evidence>
<feature type="transmembrane region" description="Helical" evidence="1">
    <location>
        <begin position="441"/>
        <end position="461"/>
    </location>
</feature>
<accession>A0ABU7TYW8</accession>
<evidence type="ECO:0000313" key="3">
    <source>
        <dbReference type="Proteomes" id="UP001312908"/>
    </source>
</evidence>
<feature type="transmembrane region" description="Helical" evidence="1">
    <location>
        <begin position="376"/>
        <end position="401"/>
    </location>
</feature>
<dbReference type="Pfam" id="PF09913">
    <property type="entry name" value="DUF2142"/>
    <property type="match status" value="1"/>
</dbReference>
<feature type="transmembrane region" description="Helical" evidence="1">
    <location>
        <begin position="228"/>
        <end position="255"/>
    </location>
</feature>
<keyword evidence="1" id="KW-1133">Transmembrane helix</keyword>
<dbReference type="Proteomes" id="UP001312908">
    <property type="component" value="Unassembled WGS sequence"/>
</dbReference>
<protein>
    <recommendedName>
        <fullName evidence="4">DUF2142 domain-containing protein</fullName>
    </recommendedName>
</protein>
<feature type="transmembrane region" description="Helical" evidence="1">
    <location>
        <begin position="262"/>
        <end position="281"/>
    </location>
</feature>
<feature type="transmembrane region" description="Helical" evidence="1">
    <location>
        <begin position="155"/>
        <end position="175"/>
    </location>
</feature>
<gene>
    <name evidence="2" type="ORF">DOFOFD_01055</name>
</gene>
<feature type="transmembrane region" description="Helical" evidence="1">
    <location>
        <begin position="346"/>
        <end position="364"/>
    </location>
</feature>
<evidence type="ECO:0008006" key="4">
    <source>
        <dbReference type="Google" id="ProtNLM"/>
    </source>
</evidence>
<organism evidence="2 3">
    <name type="scientific">Sorlinia euscelidii</name>
    <dbReference type="NCBI Taxonomy" id="3081148"/>
    <lineage>
        <taxon>Bacteria</taxon>
        <taxon>Pseudomonadati</taxon>
        <taxon>Pseudomonadota</taxon>
        <taxon>Alphaproteobacteria</taxon>
        <taxon>Acetobacterales</taxon>
        <taxon>Acetobacteraceae</taxon>
        <taxon>Sorlinia</taxon>
    </lineage>
</organism>
<dbReference type="EMBL" id="JAWJZY010000001">
    <property type="protein sequence ID" value="MEE8657607.1"/>
    <property type="molecule type" value="Genomic_DNA"/>
</dbReference>
<feature type="transmembrane region" description="Helical" evidence="1">
    <location>
        <begin position="413"/>
        <end position="434"/>
    </location>
</feature>
<reference evidence="2 3" key="1">
    <citation type="submission" date="2023-10" db="EMBL/GenBank/DDBJ databases">
        <title>Sorlinia euscelidii gen. nov., sp. nov., an acetic acid bacteria isolated from the gut of Euscelidius variegatus emitter.</title>
        <authorList>
            <person name="Michoud G."/>
            <person name="Marasco R."/>
            <person name="Seferji K."/>
            <person name="Gonella E."/>
            <person name="Garuglieri E."/>
            <person name="Alma A."/>
            <person name="Mapelli F."/>
            <person name="Borin S."/>
            <person name="Daffonchio D."/>
            <person name="Crotti E."/>
        </authorList>
    </citation>
    <scope>NUCLEOTIDE SEQUENCE [LARGE SCALE GENOMIC DNA]</scope>
    <source>
        <strain evidence="2 3">EV16P</strain>
    </source>
</reference>
<dbReference type="InterPro" id="IPR018674">
    <property type="entry name" value="DUF2142_membrane"/>
</dbReference>
<keyword evidence="3" id="KW-1185">Reference proteome</keyword>
<comment type="caution">
    <text evidence="2">The sequence shown here is derived from an EMBL/GenBank/DDBJ whole genome shotgun (WGS) entry which is preliminary data.</text>
</comment>
<proteinExistence type="predicted"/>
<feature type="transmembrane region" description="Helical" evidence="1">
    <location>
        <begin position="195"/>
        <end position="216"/>
    </location>
</feature>
<evidence type="ECO:0000313" key="2">
    <source>
        <dbReference type="EMBL" id="MEE8657607.1"/>
    </source>
</evidence>
<sequence length="467" mass="51838">MCLIMKGSLSASWPLLHNCRKTAIIYLIIGLSAVLSNIWFTPISEIPDEPNHFARALQISEGHFYSKRVAPNDSGGYFPADMMRVLHAYDDVNFHADQRVTAGRLAFVKQNGWGGPVKYYGIANTAVNPPWSYPGVVVGIWLGRAFHFSVFTTFMLARALTGLLAVTLTSLAIALCRRGALFLVALASMPMTLHLFGSCSQDALLISAAFLAAALLTRQGDGAPPSWALIWGVGFCFIAFVGKPPMLVFAILPVLTTPLIWFWRWLVSLAIPFIVSIGWALTGIRWGKAAYESVDGKSEHGQIQYLLHHPLQFPGTMLRTFHLQGQHLSEQFIGVLGWLDTFLPRAFYVASVIFALILLAFYLPKIRQSAWETRRVVMTLTVVICATILVCISLYVIWTIVGQDEIIGLQGRYFIPVAAFLIVAMRPDPALIATRPATYRLWNVVTIGYALSSVVTMAWSLNVRYWP</sequence>